<dbReference type="Proteomes" id="UP000295680">
    <property type="component" value="Unassembled WGS sequence"/>
</dbReference>
<dbReference type="InterPro" id="IPR010982">
    <property type="entry name" value="Lambda_DNA-bd_dom_sf"/>
</dbReference>
<gene>
    <name evidence="3" type="ORF">EV192_1011311</name>
</gene>
<reference evidence="3 4" key="1">
    <citation type="submission" date="2019-03" db="EMBL/GenBank/DDBJ databases">
        <title>Genomic Encyclopedia of Type Strains, Phase IV (KMG-IV): sequencing the most valuable type-strain genomes for metagenomic binning, comparative biology and taxonomic classification.</title>
        <authorList>
            <person name="Goeker M."/>
        </authorList>
    </citation>
    <scope>NUCLEOTIDE SEQUENCE [LARGE SCALE GENOMIC DNA]</scope>
    <source>
        <strain evidence="3 4">DSM 45934</strain>
    </source>
</reference>
<accession>A0A4R2K6I1</accession>
<keyword evidence="1" id="KW-0238">DNA-binding</keyword>
<dbReference type="PROSITE" id="PS50943">
    <property type="entry name" value="HTH_CROC1"/>
    <property type="match status" value="1"/>
</dbReference>
<dbReference type="CDD" id="cd00093">
    <property type="entry name" value="HTH_XRE"/>
    <property type="match status" value="1"/>
</dbReference>
<evidence type="ECO:0000256" key="1">
    <source>
        <dbReference type="ARBA" id="ARBA00023125"/>
    </source>
</evidence>
<dbReference type="GO" id="GO:0003677">
    <property type="term" value="F:DNA binding"/>
    <property type="evidence" value="ECO:0007669"/>
    <property type="project" value="UniProtKB-KW"/>
</dbReference>
<dbReference type="PANTHER" id="PTHR46797">
    <property type="entry name" value="HTH-TYPE TRANSCRIPTIONAL REGULATOR"/>
    <property type="match status" value="1"/>
</dbReference>
<dbReference type="Gene3D" id="1.10.260.40">
    <property type="entry name" value="lambda repressor-like DNA-binding domains"/>
    <property type="match status" value="1"/>
</dbReference>
<dbReference type="InterPro" id="IPR001387">
    <property type="entry name" value="Cro/C1-type_HTH"/>
</dbReference>
<dbReference type="SUPFAM" id="SSF47413">
    <property type="entry name" value="lambda repressor-like DNA-binding domains"/>
    <property type="match status" value="1"/>
</dbReference>
<organism evidence="3 4">
    <name type="scientific">Actinocrispum wychmicini</name>
    <dbReference type="NCBI Taxonomy" id="1213861"/>
    <lineage>
        <taxon>Bacteria</taxon>
        <taxon>Bacillati</taxon>
        <taxon>Actinomycetota</taxon>
        <taxon>Actinomycetes</taxon>
        <taxon>Pseudonocardiales</taxon>
        <taxon>Pseudonocardiaceae</taxon>
        <taxon>Actinocrispum</taxon>
    </lineage>
</organism>
<comment type="caution">
    <text evidence="3">The sequence shown here is derived from an EMBL/GenBank/DDBJ whole genome shotgun (WGS) entry which is preliminary data.</text>
</comment>
<evidence type="ECO:0000259" key="2">
    <source>
        <dbReference type="PROSITE" id="PS50943"/>
    </source>
</evidence>
<dbReference type="Pfam" id="PF13560">
    <property type="entry name" value="HTH_31"/>
    <property type="match status" value="1"/>
</dbReference>
<evidence type="ECO:0000313" key="4">
    <source>
        <dbReference type="Proteomes" id="UP000295680"/>
    </source>
</evidence>
<dbReference type="SMART" id="SM00530">
    <property type="entry name" value="HTH_XRE"/>
    <property type="match status" value="1"/>
</dbReference>
<dbReference type="InterPro" id="IPR050807">
    <property type="entry name" value="TransReg_Diox_bact_type"/>
</dbReference>
<dbReference type="AlphaFoldDB" id="A0A4R2K6I1"/>
<keyword evidence="4" id="KW-1185">Reference proteome</keyword>
<dbReference type="RefSeq" id="WP_243726659.1">
    <property type="nucleotide sequence ID" value="NZ_SLWS01000001.1"/>
</dbReference>
<sequence>MTERTSWSELRDELGVDRAHPSYDAARIAFELGVEVRTLREERGWSQTELATRAGMTQSAMARFEAGGTVPTLPVLERIAGALGMRLAVELRPAS</sequence>
<dbReference type="GO" id="GO:0003700">
    <property type="term" value="F:DNA-binding transcription factor activity"/>
    <property type="evidence" value="ECO:0007669"/>
    <property type="project" value="TreeGrafter"/>
</dbReference>
<dbReference type="PANTHER" id="PTHR46797:SF1">
    <property type="entry name" value="METHYLPHOSPHONATE SYNTHASE"/>
    <property type="match status" value="1"/>
</dbReference>
<dbReference type="EMBL" id="SLWS01000001">
    <property type="protein sequence ID" value="TCO65519.1"/>
    <property type="molecule type" value="Genomic_DNA"/>
</dbReference>
<feature type="domain" description="HTH cro/C1-type" evidence="2">
    <location>
        <begin position="36"/>
        <end position="91"/>
    </location>
</feature>
<dbReference type="GO" id="GO:0005829">
    <property type="term" value="C:cytosol"/>
    <property type="evidence" value="ECO:0007669"/>
    <property type="project" value="TreeGrafter"/>
</dbReference>
<protein>
    <submittedName>
        <fullName evidence="3">Helix-turn-helix protein</fullName>
    </submittedName>
</protein>
<evidence type="ECO:0000313" key="3">
    <source>
        <dbReference type="EMBL" id="TCO65519.1"/>
    </source>
</evidence>
<name>A0A4R2K6I1_9PSEU</name>
<proteinExistence type="predicted"/>